<organism evidence="2 3">
    <name type="scientific">Xenorhabdus bovienii str. oregonense</name>
    <dbReference type="NCBI Taxonomy" id="1398202"/>
    <lineage>
        <taxon>Bacteria</taxon>
        <taxon>Pseudomonadati</taxon>
        <taxon>Pseudomonadota</taxon>
        <taxon>Gammaproteobacteria</taxon>
        <taxon>Enterobacterales</taxon>
        <taxon>Morganellaceae</taxon>
        <taxon>Xenorhabdus</taxon>
    </lineage>
</organism>
<protein>
    <submittedName>
        <fullName evidence="2">Uncharacterized protein</fullName>
    </submittedName>
</protein>
<sequence length="163" mass="18137">MLKKVILLGCALFAVSLPSLAVEGKKPVKEPKIESRPLNQEEEATIKAWVSRALKDPDSAKFIFRDRVVSINGESEYIYCGLVNAKNSYGGYSGWMVFKSFIAKNKYERLIASTNIGQLPEMGEFGQIGKGQAPEKVIFDMCVEKGYFKGDYINADLIGKKVE</sequence>
<name>A0A077NYQ0_XENBV</name>
<accession>A0A077NYQ0</accession>
<comment type="caution">
    <text evidence="2">The sequence shown here is derived from an EMBL/GenBank/DDBJ whole genome shotgun (WGS) entry which is preliminary data.</text>
</comment>
<dbReference type="EMBL" id="CBSX010000185">
    <property type="protein sequence ID" value="CDH07322.1"/>
    <property type="molecule type" value="Genomic_DNA"/>
</dbReference>
<proteinExistence type="predicted"/>
<dbReference type="Proteomes" id="UP000028483">
    <property type="component" value="Unassembled WGS sequence"/>
</dbReference>
<gene>
    <name evidence="2" type="ORF">XBO1_2650004</name>
</gene>
<dbReference type="HOGENOM" id="CLU_1626417_0_0_6"/>
<feature type="signal peptide" evidence="1">
    <location>
        <begin position="1"/>
        <end position="21"/>
    </location>
</feature>
<dbReference type="RefSeq" id="WP_038259124.1">
    <property type="nucleotide sequence ID" value="NZ_CAWLUU010000232.1"/>
</dbReference>
<evidence type="ECO:0000313" key="3">
    <source>
        <dbReference type="Proteomes" id="UP000028483"/>
    </source>
</evidence>
<keyword evidence="1" id="KW-0732">Signal</keyword>
<evidence type="ECO:0000256" key="1">
    <source>
        <dbReference type="SAM" id="SignalP"/>
    </source>
</evidence>
<reference evidence="2" key="1">
    <citation type="submission" date="2013-07" db="EMBL/GenBank/DDBJ databases">
        <title>Sub-species coevolution in mutualistic symbiosis.</title>
        <authorList>
            <person name="Murfin K."/>
            <person name="Klassen J."/>
            <person name="Lee M."/>
            <person name="Forst S."/>
            <person name="Stock P."/>
            <person name="Goodrich-Blair H."/>
        </authorList>
    </citation>
    <scope>NUCLEOTIDE SEQUENCE [LARGE SCALE GENOMIC DNA]</scope>
    <source>
        <strain evidence="2">Oregonense</strain>
    </source>
</reference>
<feature type="chain" id="PRO_5001721965" evidence="1">
    <location>
        <begin position="22"/>
        <end position="163"/>
    </location>
</feature>
<evidence type="ECO:0000313" key="2">
    <source>
        <dbReference type="EMBL" id="CDH07322.1"/>
    </source>
</evidence>
<dbReference type="AlphaFoldDB" id="A0A077NYQ0"/>